<dbReference type="InterPro" id="IPR012337">
    <property type="entry name" value="RNaseH-like_sf"/>
</dbReference>
<reference evidence="2" key="1">
    <citation type="submission" date="2022-11" db="UniProtKB">
        <authorList>
            <consortium name="WormBaseParasite"/>
        </authorList>
    </citation>
    <scope>IDENTIFICATION</scope>
</reference>
<dbReference type="AlphaFoldDB" id="A0A914NZK6"/>
<dbReference type="SUPFAM" id="SSF53098">
    <property type="entry name" value="Ribonuclease H-like"/>
    <property type="match status" value="1"/>
</dbReference>
<dbReference type="Proteomes" id="UP000887578">
    <property type="component" value="Unplaced"/>
</dbReference>
<dbReference type="InterPro" id="IPR036397">
    <property type="entry name" value="RNaseH_sf"/>
</dbReference>
<name>A0A914NZK6_9BILA</name>
<evidence type="ECO:0000313" key="2">
    <source>
        <dbReference type="WBParaSite" id="PDA_v2.g10925.t1"/>
    </source>
</evidence>
<accession>A0A914NZK6</accession>
<protein>
    <submittedName>
        <fullName evidence="2">RNase H type-1 domain-containing protein</fullName>
    </submittedName>
</protein>
<sequence>MKRYSKLLGGEWMDNNCVEVQAAITGLQLCQKVNRTIILWSDSTTVMDVMIKEQAVHGCNALRAEIGKIERRGHEVILAKAIGHTTEFNNQHDQVTRGNKETEYQTKNAIELAFQRDPRLFKNVAGIKTDSTKNVSEVTED</sequence>
<evidence type="ECO:0000313" key="1">
    <source>
        <dbReference type="Proteomes" id="UP000887578"/>
    </source>
</evidence>
<keyword evidence="1" id="KW-1185">Reference proteome</keyword>
<dbReference type="WBParaSite" id="PDA_v2.g10925.t1">
    <property type="protein sequence ID" value="PDA_v2.g10925.t1"/>
    <property type="gene ID" value="PDA_v2.g10925"/>
</dbReference>
<dbReference type="Gene3D" id="3.30.420.10">
    <property type="entry name" value="Ribonuclease H-like superfamily/Ribonuclease H"/>
    <property type="match status" value="1"/>
</dbReference>
<proteinExistence type="predicted"/>
<organism evidence="1 2">
    <name type="scientific">Panagrolaimus davidi</name>
    <dbReference type="NCBI Taxonomy" id="227884"/>
    <lineage>
        <taxon>Eukaryota</taxon>
        <taxon>Metazoa</taxon>
        <taxon>Ecdysozoa</taxon>
        <taxon>Nematoda</taxon>
        <taxon>Chromadorea</taxon>
        <taxon>Rhabditida</taxon>
        <taxon>Tylenchina</taxon>
        <taxon>Panagrolaimomorpha</taxon>
        <taxon>Panagrolaimoidea</taxon>
        <taxon>Panagrolaimidae</taxon>
        <taxon>Panagrolaimus</taxon>
    </lineage>
</organism>
<dbReference type="GO" id="GO:0003676">
    <property type="term" value="F:nucleic acid binding"/>
    <property type="evidence" value="ECO:0007669"/>
    <property type="project" value="InterPro"/>
</dbReference>